<dbReference type="EMBL" id="BGPR01000009">
    <property type="protein sequence ID" value="GBL76085.1"/>
    <property type="molecule type" value="Genomic_DNA"/>
</dbReference>
<evidence type="ECO:0000313" key="3">
    <source>
        <dbReference type="Proteomes" id="UP000499080"/>
    </source>
</evidence>
<dbReference type="AlphaFoldDB" id="A0A4Y2A9T6"/>
<evidence type="ECO:0000313" key="2">
    <source>
        <dbReference type="EMBL" id="GBL76085.1"/>
    </source>
</evidence>
<reference evidence="2 3" key="1">
    <citation type="journal article" date="2019" name="Sci. Rep.">
        <title>Orb-weaving spider Araneus ventricosus genome elucidates the spidroin gene catalogue.</title>
        <authorList>
            <person name="Kono N."/>
            <person name="Nakamura H."/>
            <person name="Ohtoshi R."/>
            <person name="Moran D.A.P."/>
            <person name="Shinohara A."/>
            <person name="Yoshida Y."/>
            <person name="Fujiwara M."/>
            <person name="Mori M."/>
            <person name="Tomita M."/>
            <person name="Arakawa K."/>
        </authorList>
    </citation>
    <scope>NUCLEOTIDE SEQUENCE [LARGE SCALE GENOMIC DNA]</scope>
</reference>
<accession>A0A4Y2A9T6</accession>
<keyword evidence="3" id="KW-1185">Reference proteome</keyword>
<gene>
    <name evidence="2" type="ORF">AVEN_234387_1</name>
</gene>
<evidence type="ECO:0000256" key="1">
    <source>
        <dbReference type="SAM" id="MobiDB-lite"/>
    </source>
</evidence>
<feature type="region of interest" description="Disordered" evidence="1">
    <location>
        <begin position="85"/>
        <end position="111"/>
    </location>
</feature>
<feature type="compositionally biased region" description="Basic and acidic residues" evidence="1">
    <location>
        <begin position="93"/>
        <end position="102"/>
    </location>
</feature>
<comment type="caution">
    <text evidence="2">The sequence shown here is derived from an EMBL/GenBank/DDBJ whole genome shotgun (WGS) entry which is preliminary data.</text>
</comment>
<protein>
    <submittedName>
        <fullName evidence="2">Uncharacterized protein</fullName>
    </submittedName>
</protein>
<dbReference type="Proteomes" id="UP000499080">
    <property type="component" value="Unassembled WGS sequence"/>
</dbReference>
<name>A0A4Y2A9T6_ARAVE</name>
<proteinExistence type="predicted"/>
<sequence>MLLLETAQVIISVNGTFALFFCKLSPLLSMSGVSRRPRRGICGSVPDADGVNSFNGLIMIIVRAAFVCRLADIYLRYFKPPPVMRSLGGKGGDGVRLDRRSISGDSLSLGR</sequence>
<organism evidence="2 3">
    <name type="scientific">Araneus ventricosus</name>
    <name type="common">Orbweaver spider</name>
    <name type="synonym">Epeira ventricosa</name>
    <dbReference type="NCBI Taxonomy" id="182803"/>
    <lineage>
        <taxon>Eukaryota</taxon>
        <taxon>Metazoa</taxon>
        <taxon>Ecdysozoa</taxon>
        <taxon>Arthropoda</taxon>
        <taxon>Chelicerata</taxon>
        <taxon>Arachnida</taxon>
        <taxon>Araneae</taxon>
        <taxon>Araneomorphae</taxon>
        <taxon>Entelegynae</taxon>
        <taxon>Araneoidea</taxon>
        <taxon>Araneidae</taxon>
        <taxon>Araneus</taxon>
    </lineage>
</organism>